<dbReference type="GO" id="GO:0004674">
    <property type="term" value="F:protein serine/threonine kinase activity"/>
    <property type="evidence" value="ECO:0007669"/>
    <property type="project" value="UniProtKB-KW"/>
</dbReference>
<dbReference type="FunFam" id="1.10.510.10:FF:000157">
    <property type="entry name" value="Ribosomal protein S6 kinase"/>
    <property type="match status" value="1"/>
</dbReference>
<dbReference type="GO" id="GO:0005524">
    <property type="term" value="F:ATP binding"/>
    <property type="evidence" value="ECO:0007669"/>
    <property type="project" value="UniProtKB-UniRule"/>
</dbReference>
<evidence type="ECO:0000259" key="16">
    <source>
        <dbReference type="PROSITE" id="PS50011"/>
    </source>
</evidence>
<dbReference type="GO" id="GO:0035556">
    <property type="term" value="P:intracellular signal transduction"/>
    <property type="evidence" value="ECO:0007669"/>
    <property type="project" value="InterPro"/>
</dbReference>
<feature type="region of interest" description="Disordered" evidence="15">
    <location>
        <begin position="866"/>
        <end position="935"/>
    </location>
</feature>
<dbReference type="SUPFAM" id="SSF56112">
    <property type="entry name" value="Protein kinase-like (PK-like)"/>
    <property type="match status" value="2"/>
</dbReference>
<keyword evidence="8" id="KW-0418">Kinase</keyword>
<comment type="cofactor">
    <cofactor evidence="1">
        <name>Mg(2+)</name>
        <dbReference type="ChEBI" id="CHEBI:18420"/>
    </cofactor>
</comment>
<organism evidence="18 19">
    <name type="scientific">Zophobas morio</name>
    <dbReference type="NCBI Taxonomy" id="2755281"/>
    <lineage>
        <taxon>Eukaryota</taxon>
        <taxon>Metazoa</taxon>
        <taxon>Ecdysozoa</taxon>
        <taxon>Arthropoda</taxon>
        <taxon>Hexapoda</taxon>
        <taxon>Insecta</taxon>
        <taxon>Pterygota</taxon>
        <taxon>Neoptera</taxon>
        <taxon>Endopterygota</taxon>
        <taxon>Coleoptera</taxon>
        <taxon>Polyphaga</taxon>
        <taxon>Cucujiformia</taxon>
        <taxon>Tenebrionidae</taxon>
        <taxon>Zophobas</taxon>
    </lineage>
</organism>
<dbReference type="InterPro" id="IPR011009">
    <property type="entry name" value="Kinase-like_dom_sf"/>
</dbReference>
<dbReference type="FunFam" id="1.10.510.10:FF:000109">
    <property type="entry name" value="Ribosomal protein S6 kinase"/>
    <property type="match status" value="1"/>
</dbReference>
<keyword evidence="6" id="KW-0677">Repeat</keyword>
<gene>
    <name evidence="18" type="ORF">Zmor_026299</name>
</gene>
<evidence type="ECO:0000313" key="18">
    <source>
        <dbReference type="EMBL" id="KAJ3643598.1"/>
    </source>
</evidence>
<keyword evidence="19" id="KW-1185">Reference proteome</keyword>
<sequence length="935" mass="105550">MRSHKKTKESGFFEGDSSDTDGCLNMGKRTCTTSSDCPKKMKYKDEEFENPVRSPHEKAYGKVFLVRKRGGADNNRLYAMKVLKKATIVQKKKTTEHTKTERQVLEAVRDNPFLVTLHYAFQTDAKLHLILDYVAGGELFTHLYQREHFTEDEVRIYIGEIILALERLHSLGIIYRDIKLENILVDESGHIVLTDFGLSKELPREGDSDQRAYSFCGTIEYMAPEVVKGGTQGHDIAVDWWSVGVLTYELLTGASPFTVEGEKNTQQEISRRILKTTPPIPETLGKEVADFISKLLVKDPRKRLGGGEGDAKELKKHPFFKSLDWSKLARKEIPAPFKPVIRSELDVSNFSEEFTQMPPTDSPAVVPPNYDKIFKGYSYVAPSVLFTKNAISEEILKPTKQHDSTKLVNCKINNSPFFQTYDIDLNEPILGDGTFSVCRRCINLQTGKEYAVKIVSRKKDCSQEINLLRACQGHANIVSLYDVIQDEAHTYLVLEYLKGGELFERIRKKSRFTESEASGILRKLVSAVSFMHSRGVVHRDLKPENLVFTSEDDDAEIKVIDFGFARLKQEKESLHTPCFTLHYAAPEVLKGDPEGYDENCDLWSLGVILYTMLSGKAPFHARSRDESVSSIMERIKEGDFSFHSAAWNGVSNEAKSVVRGLLTVNPSQRLRMTHLETNTWVQGNQNFISTPLMTPDILLGTAAEKSLQTTFNAFHKAQREGFRLQDVLSAKLAQRRRMKKSSSDNNSTSSSSFTSEGSLKSGPKLSVDVKKTDDSKETKVNSAERVDNVFNFGEKRVTEFLETMSANPLDPETVSPSNSVIVRTSDSSSKCDVMRESTSSSGIVLSDKNSVDTKVVRRRQRKVYVQTRRSERIRRRQRQEIDLDPMPLVPLSKNNRKRKIDESEASIESSASTSKRKKAVDSTAVSKTKKSKINR</sequence>
<evidence type="ECO:0000256" key="7">
    <source>
        <dbReference type="ARBA" id="ARBA00022741"/>
    </source>
</evidence>
<evidence type="ECO:0000256" key="13">
    <source>
        <dbReference type="PIRSR" id="PIRSR000606-51"/>
    </source>
</evidence>
<evidence type="ECO:0000256" key="5">
    <source>
        <dbReference type="ARBA" id="ARBA00022679"/>
    </source>
</evidence>
<dbReference type="PROSITE" id="PS50011">
    <property type="entry name" value="PROTEIN_KINASE_DOM"/>
    <property type="match status" value="2"/>
</dbReference>
<dbReference type="PROSITE" id="PS00107">
    <property type="entry name" value="PROTEIN_KINASE_ATP"/>
    <property type="match status" value="1"/>
</dbReference>
<dbReference type="Pfam" id="PF00433">
    <property type="entry name" value="Pkinase_C"/>
    <property type="match status" value="1"/>
</dbReference>
<evidence type="ECO:0000256" key="4">
    <source>
        <dbReference type="ARBA" id="ARBA00022553"/>
    </source>
</evidence>
<evidence type="ECO:0000313" key="19">
    <source>
        <dbReference type="Proteomes" id="UP001168821"/>
    </source>
</evidence>
<keyword evidence="4" id="KW-0597">Phosphoprotein</keyword>
<accession>A0AA38M526</accession>
<dbReference type="PROSITE" id="PS51285">
    <property type="entry name" value="AGC_KINASE_CTER"/>
    <property type="match status" value="1"/>
</dbReference>
<feature type="domain" description="Protein kinase" evidence="16">
    <location>
        <begin position="49"/>
        <end position="320"/>
    </location>
</feature>
<feature type="binding site" evidence="13">
    <location>
        <begin position="430"/>
        <end position="438"/>
    </location>
    <ligand>
        <name>ATP</name>
        <dbReference type="ChEBI" id="CHEBI:30616"/>
    </ligand>
</feature>
<keyword evidence="7 13" id="KW-0547">Nucleotide-binding</keyword>
<dbReference type="Gene3D" id="1.10.510.10">
    <property type="entry name" value="Transferase(Phosphotransferase) domain 1"/>
    <property type="match status" value="2"/>
</dbReference>
<reference evidence="18" key="1">
    <citation type="journal article" date="2023" name="G3 (Bethesda)">
        <title>Whole genome assemblies of Zophobas morio and Tenebrio molitor.</title>
        <authorList>
            <person name="Kaur S."/>
            <person name="Stinson S.A."/>
            <person name="diCenzo G.C."/>
        </authorList>
    </citation>
    <scope>NUCLEOTIDE SEQUENCE</scope>
    <source>
        <strain evidence="18">QUZm001</strain>
    </source>
</reference>
<dbReference type="PROSITE" id="PS00108">
    <property type="entry name" value="PROTEIN_KINASE_ST"/>
    <property type="match status" value="2"/>
</dbReference>
<dbReference type="InterPro" id="IPR000961">
    <property type="entry name" value="AGC-kinase_C"/>
</dbReference>
<feature type="region of interest" description="Disordered" evidence="15">
    <location>
        <begin position="733"/>
        <end position="780"/>
    </location>
</feature>
<feature type="compositionally biased region" description="Low complexity" evidence="15">
    <location>
        <begin position="743"/>
        <end position="762"/>
    </location>
</feature>
<dbReference type="InterPro" id="IPR017441">
    <property type="entry name" value="Protein_kinase_ATP_BS"/>
</dbReference>
<protein>
    <recommendedName>
        <fullName evidence="2">non-specific serine/threonine protein kinase</fullName>
        <ecNumber evidence="2">2.7.11.1</ecNumber>
    </recommendedName>
</protein>
<feature type="domain" description="AGC-kinase C-terminal" evidence="17">
    <location>
        <begin position="321"/>
        <end position="389"/>
    </location>
</feature>
<dbReference type="PANTHER" id="PTHR24351">
    <property type="entry name" value="RIBOSOMAL PROTEIN S6 KINASE"/>
    <property type="match status" value="1"/>
</dbReference>
<keyword evidence="3" id="KW-0723">Serine/threonine-protein kinase</keyword>
<keyword evidence="5" id="KW-0808">Transferase</keyword>
<dbReference type="SMART" id="SM00133">
    <property type="entry name" value="S_TK_X"/>
    <property type="match status" value="1"/>
</dbReference>
<feature type="domain" description="Protein kinase" evidence="16">
    <location>
        <begin position="424"/>
        <end position="681"/>
    </location>
</feature>
<feature type="active site" description="Proton acceptor" evidence="12">
    <location>
        <position position="540"/>
    </location>
</feature>
<evidence type="ECO:0000256" key="14">
    <source>
        <dbReference type="PROSITE-ProRule" id="PRU10141"/>
    </source>
</evidence>
<evidence type="ECO:0000256" key="6">
    <source>
        <dbReference type="ARBA" id="ARBA00022737"/>
    </source>
</evidence>
<keyword evidence="9 13" id="KW-0067">ATP-binding</keyword>
<evidence type="ECO:0000256" key="3">
    <source>
        <dbReference type="ARBA" id="ARBA00022527"/>
    </source>
</evidence>
<evidence type="ECO:0000256" key="8">
    <source>
        <dbReference type="ARBA" id="ARBA00022777"/>
    </source>
</evidence>
<feature type="active site" description="Proton acceptor" evidence="12">
    <location>
        <position position="177"/>
    </location>
</feature>
<dbReference type="InterPro" id="IPR000719">
    <property type="entry name" value="Prot_kinase_dom"/>
</dbReference>
<evidence type="ECO:0000256" key="12">
    <source>
        <dbReference type="PIRSR" id="PIRSR000606-50"/>
    </source>
</evidence>
<dbReference type="Pfam" id="PF00069">
    <property type="entry name" value="Pkinase"/>
    <property type="match status" value="2"/>
</dbReference>
<evidence type="ECO:0000256" key="1">
    <source>
        <dbReference type="ARBA" id="ARBA00001946"/>
    </source>
</evidence>
<dbReference type="GO" id="GO:0000287">
    <property type="term" value="F:magnesium ion binding"/>
    <property type="evidence" value="ECO:0007669"/>
    <property type="project" value="InterPro"/>
</dbReference>
<evidence type="ECO:0000256" key="2">
    <source>
        <dbReference type="ARBA" id="ARBA00012513"/>
    </source>
</evidence>
<dbReference type="Proteomes" id="UP001168821">
    <property type="component" value="Unassembled WGS sequence"/>
</dbReference>
<feature type="compositionally biased region" description="Basic and acidic residues" evidence="15">
    <location>
        <begin position="767"/>
        <end position="780"/>
    </location>
</feature>
<proteinExistence type="predicted"/>
<dbReference type="AlphaFoldDB" id="A0AA38M526"/>
<feature type="binding site" evidence="13">
    <location>
        <position position="81"/>
    </location>
    <ligand>
        <name>ATP</name>
        <dbReference type="ChEBI" id="CHEBI:30616"/>
    </ligand>
</feature>
<dbReference type="CDD" id="cd14092">
    <property type="entry name" value="STKc_MSK_C"/>
    <property type="match status" value="1"/>
</dbReference>
<evidence type="ECO:0000256" key="11">
    <source>
        <dbReference type="ARBA" id="ARBA00048679"/>
    </source>
</evidence>
<comment type="catalytic activity">
    <reaction evidence="10">
        <text>L-threonyl-[protein] + ATP = O-phospho-L-threonyl-[protein] + ADP + H(+)</text>
        <dbReference type="Rhea" id="RHEA:46608"/>
        <dbReference type="Rhea" id="RHEA-COMP:11060"/>
        <dbReference type="Rhea" id="RHEA-COMP:11605"/>
        <dbReference type="ChEBI" id="CHEBI:15378"/>
        <dbReference type="ChEBI" id="CHEBI:30013"/>
        <dbReference type="ChEBI" id="CHEBI:30616"/>
        <dbReference type="ChEBI" id="CHEBI:61977"/>
        <dbReference type="ChEBI" id="CHEBI:456216"/>
        <dbReference type="EC" id="2.7.11.1"/>
    </reaction>
</comment>
<dbReference type="InterPro" id="IPR017892">
    <property type="entry name" value="Pkinase_C"/>
</dbReference>
<dbReference type="EMBL" id="JALNTZ010000008">
    <property type="protein sequence ID" value="KAJ3643598.1"/>
    <property type="molecule type" value="Genomic_DNA"/>
</dbReference>
<dbReference type="EC" id="2.7.11.1" evidence="2"/>
<name>A0AA38M526_9CUCU</name>
<evidence type="ECO:0000259" key="17">
    <source>
        <dbReference type="PROSITE" id="PS51285"/>
    </source>
</evidence>
<dbReference type="Gene3D" id="3.30.200.20">
    <property type="entry name" value="Phosphorylase Kinase, domain 1"/>
    <property type="match status" value="2"/>
</dbReference>
<dbReference type="InterPro" id="IPR008271">
    <property type="entry name" value="Ser/Thr_kinase_AS"/>
</dbReference>
<comment type="caution">
    <text evidence="18">The sequence shown here is derived from an EMBL/GenBank/DDBJ whole genome shotgun (WGS) entry which is preliminary data.</text>
</comment>
<comment type="catalytic activity">
    <reaction evidence="11">
        <text>L-seryl-[protein] + ATP = O-phospho-L-seryl-[protein] + ADP + H(+)</text>
        <dbReference type="Rhea" id="RHEA:17989"/>
        <dbReference type="Rhea" id="RHEA-COMP:9863"/>
        <dbReference type="Rhea" id="RHEA-COMP:11604"/>
        <dbReference type="ChEBI" id="CHEBI:15378"/>
        <dbReference type="ChEBI" id="CHEBI:29999"/>
        <dbReference type="ChEBI" id="CHEBI:30616"/>
        <dbReference type="ChEBI" id="CHEBI:83421"/>
        <dbReference type="ChEBI" id="CHEBI:456216"/>
        <dbReference type="EC" id="2.7.11.1"/>
    </reaction>
</comment>
<evidence type="ECO:0000256" key="10">
    <source>
        <dbReference type="ARBA" id="ARBA00047899"/>
    </source>
</evidence>
<evidence type="ECO:0000256" key="15">
    <source>
        <dbReference type="SAM" id="MobiDB-lite"/>
    </source>
</evidence>
<feature type="binding site" evidence="13 14">
    <location>
        <position position="453"/>
    </location>
    <ligand>
        <name>ATP</name>
        <dbReference type="ChEBI" id="CHEBI:30616"/>
    </ligand>
</feature>
<dbReference type="SMART" id="SM00220">
    <property type="entry name" value="S_TKc"/>
    <property type="match status" value="2"/>
</dbReference>
<evidence type="ECO:0000256" key="9">
    <source>
        <dbReference type="ARBA" id="ARBA00022840"/>
    </source>
</evidence>